<comment type="caution">
    <text evidence="5">The sequence shown here is derived from an EMBL/GenBank/DDBJ whole genome shotgun (WGS) entry which is preliminary data.</text>
</comment>
<dbReference type="EC" id="3.1.3.18" evidence="4"/>
<evidence type="ECO:0000256" key="1">
    <source>
        <dbReference type="ARBA" id="ARBA00000830"/>
    </source>
</evidence>
<dbReference type="Gene3D" id="3.40.50.1000">
    <property type="entry name" value="HAD superfamily/HAD-like"/>
    <property type="match status" value="1"/>
</dbReference>
<organism evidence="5 6">
    <name type="scientific">Novacetimonas maltaceti</name>
    <dbReference type="NCBI Taxonomy" id="1203393"/>
    <lineage>
        <taxon>Bacteria</taxon>
        <taxon>Pseudomonadati</taxon>
        <taxon>Pseudomonadota</taxon>
        <taxon>Alphaproteobacteria</taxon>
        <taxon>Acetobacterales</taxon>
        <taxon>Acetobacteraceae</taxon>
        <taxon>Novacetimonas</taxon>
    </lineage>
</organism>
<dbReference type="InterPro" id="IPR036412">
    <property type="entry name" value="HAD-like_sf"/>
</dbReference>
<name>A0A2S3W559_9PROT</name>
<dbReference type="InterPro" id="IPR023214">
    <property type="entry name" value="HAD_sf"/>
</dbReference>
<dbReference type="PRINTS" id="PR00413">
    <property type="entry name" value="HADHALOGNASE"/>
</dbReference>
<evidence type="ECO:0000313" key="5">
    <source>
        <dbReference type="EMBL" id="POF64014.1"/>
    </source>
</evidence>
<comment type="catalytic activity">
    <reaction evidence="1">
        <text>2-phosphoglycolate + H2O = glycolate + phosphate</text>
        <dbReference type="Rhea" id="RHEA:14369"/>
        <dbReference type="ChEBI" id="CHEBI:15377"/>
        <dbReference type="ChEBI" id="CHEBI:29805"/>
        <dbReference type="ChEBI" id="CHEBI:43474"/>
        <dbReference type="ChEBI" id="CHEBI:58033"/>
        <dbReference type="EC" id="3.1.3.18"/>
    </reaction>
</comment>
<evidence type="ECO:0000313" key="6">
    <source>
        <dbReference type="Proteomes" id="UP000237344"/>
    </source>
</evidence>
<dbReference type="Gene3D" id="1.10.150.240">
    <property type="entry name" value="Putative phosphatase, domain 2"/>
    <property type="match status" value="1"/>
</dbReference>
<accession>A0A2S3W559</accession>
<dbReference type="RefSeq" id="WP_239019886.1">
    <property type="nucleotide sequence ID" value="NZ_NKUE01000001.1"/>
</dbReference>
<dbReference type="Pfam" id="PF13419">
    <property type="entry name" value="HAD_2"/>
    <property type="match status" value="1"/>
</dbReference>
<evidence type="ECO:0000256" key="2">
    <source>
        <dbReference type="ARBA" id="ARBA00004818"/>
    </source>
</evidence>
<dbReference type="InterPro" id="IPR006439">
    <property type="entry name" value="HAD-SF_hydro_IA"/>
</dbReference>
<dbReference type="GO" id="GO:0005829">
    <property type="term" value="C:cytosol"/>
    <property type="evidence" value="ECO:0007669"/>
    <property type="project" value="TreeGrafter"/>
</dbReference>
<dbReference type="InterPro" id="IPR023198">
    <property type="entry name" value="PGP-like_dom2"/>
</dbReference>
<reference evidence="5 6" key="1">
    <citation type="submission" date="2018-01" db="EMBL/GenBank/DDBJ databases">
        <title>Draft Genome Sequence of Komagataeibacter maltaceti LMG 1529, a Vinegar Producing Acetic Acid Bacterium Isolated from Malt Vinegar Brewery Acetifiers.</title>
        <authorList>
            <person name="Zhang Q."/>
            <person name="Hollensteiner J."/>
            <person name="Poehlein A."/>
            <person name="Daniel R."/>
        </authorList>
    </citation>
    <scope>NUCLEOTIDE SEQUENCE [LARGE SCALE GENOMIC DNA]</scope>
    <source>
        <strain evidence="5 6">LMG 1529</strain>
    </source>
</reference>
<dbReference type="AlphaFoldDB" id="A0A2S3W559"/>
<dbReference type="PANTHER" id="PTHR43434:SF1">
    <property type="entry name" value="PHOSPHOGLYCOLATE PHOSPHATASE"/>
    <property type="match status" value="1"/>
</dbReference>
<keyword evidence="5" id="KW-0378">Hydrolase</keyword>
<dbReference type="NCBIfam" id="TIGR01549">
    <property type="entry name" value="HAD-SF-IA-v1"/>
    <property type="match status" value="1"/>
</dbReference>
<dbReference type="GO" id="GO:0006281">
    <property type="term" value="P:DNA repair"/>
    <property type="evidence" value="ECO:0007669"/>
    <property type="project" value="TreeGrafter"/>
</dbReference>
<dbReference type="EMBL" id="POTC01000002">
    <property type="protein sequence ID" value="POF64014.1"/>
    <property type="molecule type" value="Genomic_DNA"/>
</dbReference>
<dbReference type="InterPro" id="IPR050155">
    <property type="entry name" value="HAD-like_hydrolase_sf"/>
</dbReference>
<dbReference type="SFLD" id="SFLDS00003">
    <property type="entry name" value="Haloacid_Dehalogenase"/>
    <property type="match status" value="1"/>
</dbReference>
<dbReference type="InterPro" id="IPR041492">
    <property type="entry name" value="HAD_2"/>
</dbReference>
<evidence type="ECO:0000256" key="4">
    <source>
        <dbReference type="ARBA" id="ARBA00013078"/>
    </source>
</evidence>
<dbReference type="GO" id="GO:0008967">
    <property type="term" value="F:phosphoglycolate phosphatase activity"/>
    <property type="evidence" value="ECO:0007669"/>
    <property type="project" value="UniProtKB-EC"/>
</dbReference>
<gene>
    <name evidence="5" type="primary">gph</name>
    <name evidence="5" type="ORF">KMAL_02790</name>
</gene>
<protein>
    <recommendedName>
        <fullName evidence="4">phosphoglycolate phosphatase</fullName>
        <ecNumber evidence="4">3.1.3.18</ecNumber>
    </recommendedName>
</protein>
<evidence type="ECO:0000256" key="3">
    <source>
        <dbReference type="ARBA" id="ARBA00006171"/>
    </source>
</evidence>
<dbReference type="SFLD" id="SFLDG01129">
    <property type="entry name" value="C1.5:_HAD__Beta-PGM__Phosphata"/>
    <property type="match status" value="1"/>
</dbReference>
<comment type="pathway">
    <text evidence="2">Organic acid metabolism; glycolate biosynthesis; glycolate from 2-phosphoglycolate: step 1/1.</text>
</comment>
<dbReference type="Proteomes" id="UP000237344">
    <property type="component" value="Unassembled WGS sequence"/>
</dbReference>
<keyword evidence="6" id="KW-1185">Reference proteome</keyword>
<comment type="similarity">
    <text evidence="3">Belongs to the HAD-like hydrolase superfamily. CbbY/CbbZ/Gph/YieH family.</text>
</comment>
<dbReference type="PANTHER" id="PTHR43434">
    <property type="entry name" value="PHOSPHOGLYCOLATE PHOSPHATASE"/>
    <property type="match status" value="1"/>
</dbReference>
<proteinExistence type="inferred from homology"/>
<dbReference type="SUPFAM" id="SSF56784">
    <property type="entry name" value="HAD-like"/>
    <property type="match status" value="1"/>
</dbReference>
<sequence>MPALPPRLAVFDMDGTLIDSLPDLSACACRLLHHYGLPPITPDALRPMIGDGVGVLVRRLLAHAGDAARDIDPDDAVSRYMADYTPHSTDLSHPFTGTRATLSALKGAGWKLAVCTNKPVAAAQHILRVMKLDPWFDAVGGGDSFAVRKPDPRHLLGTIEMAGGMPERAIMVGDHRNDIAAATGAHVRGIFARWGYGAPEMEAGATAGADSISEIPHIARDLIPD</sequence>